<evidence type="ECO:0000256" key="1">
    <source>
        <dbReference type="SAM" id="MobiDB-lite"/>
    </source>
</evidence>
<dbReference type="Proteomes" id="UP000092583">
    <property type="component" value="Unassembled WGS sequence"/>
</dbReference>
<evidence type="ECO:0000313" key="2">
    <source>
        <dbReference type="EMBL" id="OCF61820.1"/>
    </source>
</evidence>
<evidence type="ECO:0000313" key="3">
    <source>
        <dbReference type="Proteomes" id="UP000092583"/>
    </source>
</evidence>
<organism evidence="2 3">
    <name type="scientific">Kwoniella mangroviensis CBS 10435</name>
    <dbReference type="NCBI Taxonomy" id="1331196"/>
    <lineage>
        <taxon>Eukaryota</taxon>
        <taxon>Fungi</taxon>
        <taxon>Dikarya</taxon>
        <taxon>Basidiomycota</taxon>
        <taxon>Agaricomycotina</taxon>
        <taxon>Tremellomycetes</taxon>
        <taxon>Tremellales</taxon>
        <taxon>Cryptococcaceae</taxon>
        <taxon>Kwoniella</taxon>
    </lineage>
</organism>
<keyword evidence="3" id="KW-1185">Reference proteome</keyword>
<feature type="region of interest" description="Disordered" evidence="1">
    <location>
        <begin position="89"/>
        <end position="114"/>
    </location>
</feature>
<dbReference type="EMBL" id="KI669459">
    <property type="protein sequence ID" value="OCF61820.1"/>
    <property type="molecule type" value="Genomic_DNA"/>
</dbReference>
<sequence>MVSLKPLEEDAASSDDGALERLRAPYPKAAQASMTQRDAFTLSNLPEDIKRRLQDSNILSKFSTIEFHFRTRSDGSILPQLTRTLPEYYKTPETESGRLSSLPVDNKTNEGRDPDNYKWETLDFTSEVELCVDVNSDRTKVLPWYDEERTKETMRSVMGDWKSIPAVSVCYVKATTS</sequence>
<proteinExistence type="predicted"/>
<dbReference type="AlphaFoldDB" id="A0A1B9J217"/>
<accession>A0A1B9J217</accession>
<name>A0A1B9J217_9TREE</name>
<gene>
    <name evidence="2" type="ORF">L486_01482</name>
</gene>
<reference evidence="2 3" key="1">
    <citation type="submission" date="2013-07" db="EMBL/GenBank/DDBJ databases">
        <title>The Genome Sequence of Kwoniella mangroviensis CBS10435.</title>
        <authorList>
            <consortium name="The Broad Institute Genome Sequencing Platform"/>
            <person name="Cuomo C."/>
            <person name="Litvintseva A."/>
            <person name="Chen Y."/>
            <person name="Heitman J."/>
            <person name="Sun S."/>
            <person name="Springer D."/>
            <person name="Dromer F."/>
            <person name="Young S.K."/>
            <person name="Zeng Q."/>
            <person name="Gargeya S."/>
            <person name="Fitzgerald M."/>
            <person name="Abouelleil A."/>
            <person name="Alvarado L."/>
            <person name="Berlin A.M."/>
            <person name="Chapman S.B."/>
            <person name="Dewar J."/>
            <person name="Goldberg J."/>
            <person name="Griggs A."/>
            <person name="Gujja S."/>
            <person name="Hansen M."/>
            <person name="Howarth C."/>
            <person name="Imamovic A."/>
            <person name="Larimer J."/>
            <person name="McCowan C."/>
            <person name="Murphy C."/>
            <person name="Pearson M."/>
            <person name="Priest M."/>
            <person name="Roberts A."/>
            <person name="Saif S."/>
            <person name="Shea T."/>
            <person name="Sykes S."/>
            <person name="Wortman J."/>
            <person name="Nusbaum C."/>
            <person name="Birren B."/>
        </authorList>
    </citation>
    <scope>NUCLEOTIDE SEQUENCE [LARGE SCALE GENOMIC DNA]</scope>
    <source>
        <strain evidence="2 3">CBS 10435</strain>
    </source>
</reference>
<reference evidence="3" key="2">
    <citation type="submission" date="2013-12" db="EMBL/GenBank/DDBJ databases">
        <title>Evolution of pathogenesis and genome organization in the Tremellales.</title>
        <authorList>
            <person name="Cuomo C."/>
            <person name="Litvintseva A."/>
            <person name="Heitman J."/>
            <person name="Chen Y."/>
            <person name="Sun S."/>
            <person name="Springer D."/>
            <person name="Dromer F."/>
            <person name="Young S."/>
            <person name="Zeng Q."/>
            <person name="Chapman S."/>
            <person name="Gujja S."/>
            <person name="Saif S."/>
            <person name="Birren B."/>
        </authorList>
    </citation>
    <scope>NUCLEOTIDE SEQUENCE [LARGE SCALE GENOMIC DNA]</scope>
    <source>
        <strain evidence="3">CBS 10435</strain>
    </source>
</reference>
<protein>
    <submittedName>
        <fullName evidence="2">Uncharacterized protein</fullName>
    </submittedName>
</protein>